<comment type="caution">
    <text evidence="4">The sequence shown here is derived from an EMBL/GenBank/DDBJ whole genome shotgun (WGS) entry which is preliminary data.</text>
</comment>
<protein>
    <submittedName>
        <fullName evidence="4">GNAT family N-acetyltransferase</fullName>
    </submittedName>
</protein>
<dbReference type="InterPro" id="IPR000182">
    <property type="entry name" value="GNAT_dom"/>
</dbReference>
<reference evidence="4" key="1">
    <citation type="journal article" date="2020" name="mSystems">
        <title>Genome- and Community-Level Interaction Insights into Carbon Utilization and Element Cycling Functions of Hydrothermarchaeota in Hydrothermal Sediment.</title>
        <authorList>
            <person name="Zhou Z."/>
            <person name="Liu Y."/>
            <person name="Xu W."/>
            <person name="Pan J."/>
            <person name="Luo Z.H."/>
            <person name="Li M."/>
        </authorList>
    </citation>
    <scope>NUCLEOTIDE SEQUENCE [LARGE SCALE GENOMIC DNA]</scope>
    <source>
        <strain evidence="4">SpSt-289</strain>
    </source>
</reference>
<keyword evidence="2" id="KW-0012">Acyltransferase</keyword>
<dbReference type="AlphaFoldDB" id="A0A7C1JV32"/>
<feature type="domain" description="N-acetyltransferase" evidence="3">
    <location>
        <begin position="3"/>
        <end position="158"/>
    </location>
</feature>
<dbReference type="Gene3D" id="3.40.630.30">
    <property type="match status" value="1"/>
</dbReference>
<name>A0A7C1JV32_9CHLR</name>
<dbReference type="InterPro" id="IPR050832">
    <property type="entry name" value="Bact_Acetyltransf"/>
</dbReference>
<dbReference type="Pfam" id="PF13673">
    <property type="entry name" value="Acetyltransf_10"/>
    <property type="match status" value="1"/>
</dbReference>
<evidence type="ECO:0000256" key="2">
    <source>
        <dbReference type="ARBA" id="ARBA00023315"/>
    </source>
</evidence>
<evidence type="ECO:0000256" key="1">
    <source>
        <dbReference type="ARBA" id="ARBA00022679"/>
    </source>
</evidence>
<dbReference type="PROSITE" id="PS51186">
    <property type="entry name" value="GNAT"/>
    <property type="match status" value="1"/>
</dbReference>
<gene>
    <name evidence="4" type="ORF">ENQ20_17960</name>
</gene>
<organism evidence="4">
    <name type="scientific">Caldilinea aerophila</name>
    <dbReference type="NCBI Taxonomy" id="133453"/>
    <lineage>
        <taxon>Bacteria</taxon>
        <taxon>Bacillati</taxon>
        <taxon>Chloroflexota</taxon>
        <taxon>Caldilineae</taxon>
        <taxon>Caldilineales</taxon>
        <taxon>Caldilineaceae</taxon>
        <taxon>Caldilinea</taxon>
    </lineage>
</organism>
<dbReference type="GO" id="GO:0016747">
    <property type="term" value="F:acyltransferase activity, transferring groups other than amino-acyl groups"/>
    <property type="evidence" value="ECO:0007669"/>
    <property type="project" value="InterPro"/>
</dbReference>
<accession>A0A7C1JV32</accession>
<dbReference type="PANTHER" id="PTHR43877">
    <property type="entry name" value="AMINOALKYLPHOSPHONATE N-ACETYLTRANSFERASE-RELATED-RELATED"/>
    <property type="match status" value="1"/>
</dbReference>
<sequence length="166" mass="18754">MTIRIVRARPEHAVRLTQIAHAAKSYWGYPAQWIELWRNQLTITEAYIEANEVYAAVDADDVILGFYALGGEGEKRTLEHLWVQPQSFGAGVGRQLFTHAVARAQTLGARVIEIESDPHAEGFYQRMGAETIGEVTYDMEGSPRRLPLMAYMLQKPSPPFHPDNEE</sequence>
<dbReference type="CDD" id="cd04301">
    <property type="entry name" value="NAT_SF"/>
    <property type="match status" value="1"/>
</dbReference>
<keyword evidence="1 4" id="KW-0808">Transferase</keyword>
<dbReference type="EMBL" id="DSMG01000190">
    <property type="protein sequence ID" value="HDX33347.1"/>
    <property type="molecule type" value="Genomic_DNA"/>
</dbReference>
<evidence type="ECO:0000259" key="3">
    <source>
        <dbReference type="PROSITE" id="PS51186"/>
    </source>
</evidence>
<dbReference type="SUPFAM" id="SSF55729">
    <property type="entry name" value="Acyl-CoA N-acyltransferases (Nat)"/>
    <property type="match status" value="1"/>
</dbReference>
<proteinExistence type="predicted"/>
<evidence type="ECO:0000313" key="4">
    <source>
        <dbReference type="EMBL" id="HDX33347.1"/>
    </source>
</evidence>
<dbReference type="InterPro" id="IPR016181">
    <property type="entry name" value="Acyl_CoA_acyltransferase"/>
</dbReference>